<organism evidence="1 2">
    <name type="scientific">Monilinia vaccinii-corymbosi</name>
    <dbReference type="NCBI Taxonomy" id="61207"/>
    <lineage>
        <taxon>Eukaryota</taxon>
        <taxon>Fungi</taxon>
        <taxon>Dikarya</taxon>
        <taxon>Ascomycota</taxon>
        <taxon>Pezizomycotina</taxon>
        <taxon>Leotiomycetes</taxon>
        <taxon>Helotiales</taxon>
        <taxon>Sclerotiniaceae</taxon>
        <taxon>Monilinia</taxon>
    </lineage>
</organism>
<name>A0A8A3PQT3_9HELO</name>
<dbReference type="OrthoDB" id="3563719at2759"/>
<protein>
    <submittedName>
        <fullName evidence="1">Uncharacterized protein</fullName>
    </submittedName>
</protein>
<dbReference type="AlphaFoldDB" id="A0A8A3PQT3"/>
<sequence length="265" mass="28200">MSDVSTFSIPSVTSFAQSLSLSSPIFHLDFRVCSGAVFTSSSQSSVSSMESPALVSEVSSSLISIETGSITSSEIPPSSTAEYSVISGTVIPSRSQGANSSLELALSSSVPAASTLMSSSNSNFSSSTEIDPWIAVATGPNPPTYNVDNRNPHSGSSSLHVSLTLPQRKPIFRELLFLRSSSGSSQVTFTQPISACPSSNYLATGYNASLLKLFHLPANSWAIIPSYPDQRIHLLNVLEQMRSLNEIAYLQEKGRSNVNQLQLVV</sequence>
<evidence type="ECO:0000313" key="1">
    <source>
        <dbReference type="EMBL" id="QSZ37244.1"/>
    </source>
</evidence>
<dbReference type="Proteomes" id="UP000672032">
    <property type="component" value="Chromosome 8"/>
</dbReference>
<keyword evidence="2" id="KW-1185">Reference proteome</keyword>
<accession>A0A8A3PQT3</accession>
<dbReference type="EMBL" id="CP063412">
    <property type="protein sequence ID" value="QSZ37244.1"/>
    <property type="molecule type" value="Genomic_DNA"/>
</dbReference>
<evidence type="ECO:0000313" key="2">
    <source>
        <dbReference type="Proteomes" id="UP000672032"/>
    </source>
</evidence>
<reference evidence="1" key="1">
    <citation type="submission" date="2020-10" db="EMBL/GenBank/DDBJ databases">
        <title>Genome Sequence of Monilinia vaccinii-corymbosi Sheds Light on Mummy Berry Disease Infection of Blueberry and Mating Type.</title>
        <authorList>
            <person name="Yow A.G."/>
            <person name="Zhang Y."/>
            <person name="Bansal K."/>
            <person name="Eacker S.M."/>
            <person name="Sullivan S."/>
            <person name="Liachko I."/>
            <person name="Cubeta M.A."/>
            <person name="Rollins J.A."/>
            <person name="Ashrafi H."/>
        </authorList>
    </citation>
    <scope>NUCLEOTIDE SEQUENCE</scope>
    <source>
        <strain evidence="1">RL-1</strain>
    </source>
</reference>
<proteinExistence type="predicted"/>
<gene>
    <name evidence="1" type="ORF">DSL72_009338</name>
</gene>